<dbReference type="Proteomes" id="UP000334019">
    <property type="component" value="Chromosome"/>
</dbReference>
<keyword evidence="3" id="KW-1185">Reference proteome</keyword>
<dbReference type="KEGG" id="atq:GH723_03210"/>
<dbReference type="EMBL" id="CP045851">
    <property type="protein sequence ID" value="QGG94188.1"/>
    <property type="molecule type" value="Genomic_DNA"/>
</dbReference>
<sequence>MPTRLPRWTWLLVLPLLVLPLLVGALLLMHGLDAHVGALHSPEVAAAELVVPDHPHRDSVPAEHDHCAECLAGHVMAACVAIVTAIGGIGIARRLLRQASFVASVVAAATRVRGLVELPRPPDPAWVRLSVMRC</sequence>
<proteinExistence type="predicted"/>
<evidence type="ECO:0000313" key="3">
    <source>
        <dbReference type="Proteomes" id="UP000334019"/>
    </source>
</evidence>
<feature type="transmembrane region" description="Helical" evidence="1">
    <location>
        <begin position="70"/>
        <end position="92"/>
    </location>
</feature>
<dbReference type="AlphaFoldDB" id="A0A5Q2RBI5"/>
<keyword evidence="1" id="KW-1133">Transmembrane helix</keyword>
<dbReference type="RefSeq" id="WP_153758294.1">
    <property type="nucleotide sequence ID" value="NZ_CP045851.1"/>
</dbReference>
<evidence type="ECO:0000313" key="2">
    <source>
        <dbReference type="EMBL" id="QGG94188.1"/>
    </source>
</evidence>
<protein>
    <submittedName>
        <fullName evidence="2">Uncharacterized protein</fullName>
    </submittedName>
</protein>
<reference evidence="2 3" key="1">
    <citation type="submission" date="2019-11" db="EMBL/GenBank/DDBJ databases">
        <authorList>
            <person name="He Y."/>
        </authorList>
    </citation>
    <scope>NUCLEOTIDE SEQUENCE [LARGE SCALE GENOMIC DNA]</scope>
    <source>
        <strain evidence="2 3">SCSIO 58843</strain>
    </source>
</reference>
<evidence type="ECO:0000256" key="1">
    <source>
        <dbReference type="SAM" id="Phobius"/>
    </source>
</evidence>
<organism evidence="2 3">
    <name type="scientific">Actinomarinicola tropica</name>
    <dbReference type="NCBI Taxonomy" id="2789776"/>
    <lineage>
        <taxon>Bacteria</taxon>
        <taxon>Bacillati</taxon>
        <taxon>Actinomycetota</taxon>
        <taxon>Acidimicrobiia</taxon>
        <taxon>Acidimicrobiales</taxon>
        <taxon>Iamiaceae</taxon>
        <taxon>Actinomarinicola</taxon>
    </lineage>
</organism>
<accession>A0A5Q2RBI5</accession>
<name>A0A5Q2RBI5_9ACTN</name>
<gene>
    <name evidence="2" type="ORF">GH723_03210</name>
</gene>
<keyword evidence="1" id="KW-0812">Transmembrane</keyword>
<keyword evidence="1" id="KW-0472">Membrane</keyword>